<evidence type="ECO:0000256" key="1">
    <source>
        <dbReference type="SAM" id="MobiDB-lite"/>
    </source>
</evidence>
<evidence type="ECO:0000313" key="3">
    <source>
        <dbReference type="Proteomes" id="UP000011659"/>
    </source>
</evidence>
<dbReference type="PATRIC" id="fig|662476.7.peg.4053"/>
<protein>
    <submittedName>
        <fullName evidence="2">Uncharacterized protein</fullName>
    </submittedName>
</protein>
<accession>M0JIC9</accession>
<organism evidence="2 3">
    <name type="scientific">Haloarcula marismortui ATCC 33800</name>
    <dbReference type="NCBI Taxonomy" id="662476"/>
    <lineage>
        <taxon>Archaea</taxon>
        <taxon>Methanobacteriati</taxon>
        <taxon>Methanobacteriota</taxon>
        <taxon>Stenosarchaea group</taxon>
        <taxon>Halobacteria</taxon>
        <taxon>Halobacteriales</taxon>
        <taxon>Haloarculaceae</taxon>
        <taxon>Haloarcula</taxon>
    </lineage>
</organism>
<gene>
    <name evidence="2" type="ORF">C436_20363</name>
</gene>
<dbReference type="RefSeq" id="WP_004966695.1">
    <property type="nucleotide sequence ID" value="NZ_AOLR01000057.1"/>
</dbReference>
<keyword evidence="3" id="KW-1185">Reference proteome</keyword>
<sequence>MWMALEESDLQIPVPASLDIRETEQLFEVIHRVEKRAVKDICNPKEQRPDFNKPTFSPSDLSS</sequence>
<proteinExistence type="predicted"/>
<dbReference type="AlphaFoldDB" id="M0JIC9"/>
<feature type="compositionally biased region" description="Basic and acidic residues" evidence="1">
    <location>
        <begin position="41"/>
        <end position="51"/>
    </location>
</feature>
<reference evidence="2 3" key="1">
    <citation type="journal article" date="2014" name="PLoS Genet.">
        <title>Phylogenetically driven sequencing of extremely halophilic archaea reveals strategies for static and dynamic osmo-response.</title>
        <authorList>
            <person name="Becker E.A."/>
            <person name="Seitzer P.M."/>
            <person name="Tritt A."/>
            <person name="Larsen D."/>
            <person name="Krusor M."/>
            <person name="Yao A.I."/>
            <person name="Wu D."/>
            <person name="Madern D."/>
            <person name="Eisen J.A."/>
            <person name="Darling A.E."/>
            <person name="Facciotti M.T."/>
        </authorList>
    </citation>
    <scope>NUCLEOTIDE SEQUENCE [LARGE SCALE GENOMIC DNA]</scope>
    <source>
        <strain evidence="2 3">ATCC 33800</strain>
    </source>
</reference>
<dbReference type="Proteomes" id="UP000011659">
    <property type="component" value="Unassembled WGS sequence"/>
</dbReference>
<name>M0JIC9_9EURY</name>
<dbReference type="EMBL" id="AOLR01000057">
    <property type="protein sequence ID" value="EMA08756.1"/>
    <property type="molecule type" value="Genomic_DNA"/>
</dbReference>
<feature type="region of interest" description="Disordered" evidence="1">
    <location>
        <begin position="41"/>
        <end position="63"/>
    </location>
</feature>
<feature type="compositionally biased region" description="Polar residues" evidence="1">
    <location>
        <begin position="54"/>
        <end position="63"/>
    </location>
</feature>
<evidence type="ECO:0000313" key="2">
    <source>
        <dbReference type="EMBL" id="EMA08756.1"/>
    </source>
</evidence>
<comment type="caution">
    <text evidence="2">The sequence shown here is derived from an EMBL/GenBank/DDBJ whole genome shotgun (WGS) entry which is preliminary data.</text>
</comment>